<dbReference type="Pfam" id="PF00724">
    <property type="entry name" value="Oxidored_FMN"/>
    <property type="match status" value="1"/>
</dbReference>
<dbReference type="RefSeq" id="WP_091949000.1">
    <property type="nucleotide sequence ID" value="NZ_FOEE01000020.1"/>
</dbReference>
<dbReference type="PANTHER" id="PTHR43656">
    <property type="entry name" value="BINDING OXIDOREDUCTASE, PUTATIVE (AFU_ORTHOLOGUE AFUA_2G08260)-RELATED"/>
    <property type="match status" value="1"/>
</dbReference>
<keyword evidence="1" id="KW-0285">Flavoprotein</keyword>
<dbReference type="InterPro" id="IPR013785">
    <property type="entry name" value="Aldolase_TIM"/>
</dbReference>
<reference evidence="5" key="1">
    <citation type="submission" date="2016-10" db="EMBL/GenBank/DDBJ databases">
        <authorList>
            <person name="Varghese N."/>
            <person name="Submissions S."/>
        </authorList>
    </citation>
    <scope>NUCLEOTIDE SEQUENCE [LARGE SCALE GENOMIC DNA]</scope>
    <source>
        <strain evidence="5">DSM 45413</strain>
    </source>
</reference>
<keyword evidence="5" id="KW-1185">Reference proteome</keyword>
<evidence type="ECO:0000256" key="2">
    <source>
        <dbReference type="ARBA" id="ARBA00023002"/>
    </source>
</evidence>
<organism evidence="4 5">
    <name type="scientific">Trujillonella endophytica</name>
    <dbReference type="NCBI Taxonomy" id="673521"/>
    <lineage>
        <taxon>Bacteria</taxon>
        <taxon>Bacillati</taxon>
        <taxon>Actinomycetota</taxon>
        <taxon>Actinomycetes</taxon>
        <taxon>Geodermatophilales</taxon>
        <taxon>Geodermatophilaceae</taxon>
        <taxon>Trujillonella</taxon>
    </lineage>
</organism>
<feature type="domain" description="NADH:flavin oxidoreductase/NADH oxidase N-terminal" evidence="3">
    <location>
        <begin position="3"/>
        <end position="313"/>
    </location>
</feature>
<dbReference type="Gene3D" id="3.20.20.70">
    <property type="entry name" value="Aldolase class I"/>
    <property type="match status" value="1"/>
</dbReference>
<evidence type="ECO:0000313" key="5">
    <source>
        <dbReference type="Proteomes" id="UP000198960"/>
    </source>
</evidence>
<dbReference type="Proteomes" id="UP000198960">
    <property type="component" value="Unassembled WGS sequence"/>
</dbReference>
<dbReference type="EMBL" id="FOEE01000020">
    <property type="protein sequence ID" value="SEP27109.1"/>
    <property type="molecule type" value="Genomic_DNA"/>
</dbReference>
<sequence>MPDLFAPLTFPRGRPMPNRLALAPLTNRQSHDDGRLSEAERAWLVRRARGGFGLTMTCASHVQPSGQGFGGQLAIHSDDFLDGLTSLAADLRATGTLGVVQLHHAGARADRELVADRVSASEVEGARALELDEVHRLREDFVAAAVRAERAGFDGVEVHGAHGYVLTQFLSAETNQRTDAYGGSPENRARLLLEVLAGIRAACGPDFQLGLRLSVERFGLRTLEMRELAAELFGRGELDYLDLSLWDVTKYSVDDDAQDQPLLELFAELPRGGTRLGAAGKVRTPADAAAVLERGADFAFVGRAAILHGEYAQLARDADWEPVPMPVDVAHVAGQDVSPAFVDYLRTFRGFLAP</sequence>
<dbReference type="GO" id="GO:0016491">
    <property type="term" value="F:oxidoreductase activity"/>
    <property type="evidence" value="ECO:0007669"/>
    <property type="project" value="UniProtKB-KW"/>
</dbReference>
<proteinExistence type="predicted"/>
<dbReference type="STRING" id="673521.SAMN05660991_04423"/>
<dbReference type="PANTHER" id="PTHR43656:SF2">
    <property type="entry name" value="BINDING OXIDOREDUCTASE, PUTATIVE (AFU_ORTHOLOGUE AFUA_2G08260)-RELATED"/>
    <property type="match status" value="1"/>
</dbReference>
<accession>A0A1H8WHM2</accession>
<dbReference type="InterPro" id="IPR051799">
    <property type="entry name" value="NADH_flavin_oxidoreductase"/>
</dbReference>
<dbReference type="CDD" id="cd02803">
    <property type="entry name" value="OYE_like_FMN_family"/>
    <property type="match status" value="1"/>
</dbReference>
<evidence type="ECO:0000256" key="1">
    <source>
        <dbReference type="ARBA" id="ARBA00022630"/>
    </source>
</evidence>
<dbReference type="SUPFAM" id="SSF51395">
    <property type="entry name" value="FMN-linked oxidoreductases"/>
    <property type="match status" value="1"/>
</dbReference>
<name>A0A1H8WHM2_9ACTN</name>
<dbReference type="AlphaFoldDB" id="A0A1H8WHM2"/>
<dbReference type="InterPro" id="IPR001155">
    <property type="entry name" value="OxRdtase_FMN_N"/>
</dbReference>
<gene>
    <name evidence="4" type="ORF">SAMN05660991_04423</name>
</gene>
<evidence type="ECO:0000259" key="3">
    <source>
        <dbReference type="Pfam" id="PF00724"/>
    </source>
</evidence>
<dbReference type="OrthoDB" id="3169239at2"/>
<dbReference type="GO" id="GO:0010181">
    <property type="term" value="F:FMN binding"/>
    <property type="evidence" value="ECO:0007669"/>
    <property type="project" value="InterPro"/>
</dbReference>
<keyword evidence="2" id="KW-0560">Oxidoreductase</keyword>
<protein>
    <submittedName>
        <fullName evidence="4">2,4-dienoyl-CoA reductase</fullName>
    </submittedName>
</protein>
<evidence type="ECO:0000313" key="4">
    <source>
        <dbReference type="EMBL" id="SEP27109.1"/>
    </source>
</evidence>